<feature type="compositionally biased region" description="Polar residues" evidence="1">
    <location>
        <begin position="229"/>
        <end position="243"/>
    </location>
</feature>
<name>A0A1I7TSQ6_9PELO</name>
<evidence type="ECO:0000256" key="1">
    <source>
        <dbReference type="SAM" id="MobiDB-lite"/>
    </source>
</evidence>
<dbReference type="Proteomes" id="UP000095282">
    <property type="component" value="Unplaced"/>
</dbReference>
<dbReference type="WBParaSite" id="Csp11.Scaffold629.g11390.t1">
    <property type="protein sequence ID" value="Csp11.Scaffold629.g11390.t1"/>
    <property type="gene ID" value="Csp11.Scaffold629.g11390"/>
</dbReference>
<dbReference type="eggNOG" id="ENOG502THQM">
    <property type="taxonomic scope" value="Eukaryota"/>
</dbReference>
<sequence>MKLQPVVPWLKKTNSEDESMLKIENSPDRVESTSGFEKAVARFSDRLDRTGAIPTLSLQNHTDTTIGTVEKALLAVALAKQNSGIPHETLPVFDLLVERSDWLLYREEFNDETDYPPINPFYSHDIVSSDFEEYEQDQEAAFDPSYSDMVKKEIREYDHEDGKDVQKCTLDFLNEPGNLDSQEDFFSGEIPSTLSPPGNFSLFEFSCPSPKNLKATKRSFDHCPLTPEGPSTSKKIHYSSNPLENVPSISTSSDYSPFNYSFLSSSNSPPNSSPGSSKYSFW</sequence>
<accession>A0A1I7TSQ6</accession>
<proteinExistence type="predicted"/>
<reference evidence="3" key="1">
    <citation type="submission" date="2016-11" db="UniProtKB">
        <authorList>
            <consortium name="WormBaseParasite"/>
        </authorList>
    </citation>
    <scope>IDENTIFICATION</scope>
</reference>
<evidence type="ECO:0000313" key="2">
    <source>
        <dbReference type="Proteomes" id="UP000095282"/>
    </source>
</evidence>
<dbReference type="AlphaFoldDB" id="A0A1I7TSQ6"/>
<keyword evidence="2" id="KW-1185">Reference proteome</keyword>
<evidence type="ECO:0000313" key="3">
    <source>
        <dbReference type="WBParaSite" id="Csp11.Scaffold629.g11390.t1"/>
    </source>
</evidence>
<feature type="region of interest" description="Disordered" evidence="1">
    <location>
        <begin position="224"/>
        <end position="243"/>
    </location>
</feature>
<organism evidence="2 3">
    <name type="scientific">Caenorhabditis tropicalis</name>
    <dbReference type="NCBI Taxonomy" id="1561998"/>
    <lineage>
        <taxon>Eukaryota</taxon>
        <taxon>Metazoa</taxon>
        <taxon>Ecdysozoa</taxon>
        <taxon>Nematoda</taxon>
        <taxon>Chromadorea</taxon>
        <taxon>Rhabditida</taxon>
        <taxon>Rhabditina</taxon>
        <taxon>Rhabditomorpha</taxon>
        <taxon>Rhabditoidea</taxon>
        <taxon>Rhabditidae</taxon>
        <taxon>Peloderinae</taxon>
        <taxon>Caenorhabditis</taxon>
    </lineage>
</organism>
<protein>
    <submittedName>
        <fullName evidence="3">Ovule protein</fullName>
    </submittedName>
</protein>